<evidence type="ECO:0000256" key="1">
    <source>
        <dbReference type="SAM" id="SignalP"/>
    </source>
</evidence>
<dbReference type="RefSeq" id="WP_209437567.1">
    <property type="nucleotide sequence ID" value="NZ_JBHSBW010000003.1"/>
</dbReference>
<organism evidence="3 4">
    <name type="scientific">Pedobacter lithocola</name>
    <dbReference type="NCBI Taxonomy" id="1908239"/>
    <lineage>
        <taxon>Bacteria</taxon>
        <taxon>Pseudomonadati</taxon>
        <taxon>Bacteroidota</taxon>
        <taxon>Sphingobacteriia</taxon>
        <taxon>Sphingobacteriales</taxon>
        <taxon>Sphingobacteriaceae</taxon>
        <taxon>Pedobacter</taxon>
    </lineage>
</organism>
<comment type="caution">
    <text evidence="3">The sequence shown here is derived from an EMBL/GenBank/DDBJ whole genome shotgun (WGS) entry which is preliminary data.</text>
</comment>
<feature type="domain" description="Lysozyme inhibitor LprI-like N-terminal" evidence="2">
    <location>
        <begin position="27"/>
        <end position="117"/>
    </location>
</feature>
<keyword evidence="4" id="KW-1185">Reference proteome</keyword>
<accession>A0ABV8P649</accession>
<proteinExistence type="predicted"/>
<evidence type="ECO:0000313" key="4">
    <source>
        <dbReference type="Proteomes" id="UP001595789"/>
    </source>
</evidence>
<dbReference type="Pfam" id="PF07007">
    <property type="entry name" value="LprI"/>
    <property type="match status" value="1"/>
</dbReference>
<protein>
    <submittedName>
        <fullName evidence="3">Lysozyme inhibitor LprI family protein</fullName>
    </submittedName>
</protein>
<gene>
    <name evidence="3" type="ORF">ACFOWA_00880</name>
</gene>
<dbReference type="InterPro" id="IPR009739">
    <property type="entry name" value="LprI-like_N"/>
</dbReference>
<sequence length="138" mass="15895">MKKLYQSQIFLFAFVVMTMLFIAPSFAQSQTAMNIKAYSDFKKADAELNVVYQKILKSYSRETTFIKKFRNAQRLWIQLRDAELAAKYPDSGTYGSVAPMCESIYLETLTKDRIKFLNIWVTGIEEGEVCLGSVRMKS</sequence>
<dbReference type="Proteomes" id="UP001595789">
    <property type="component" value="Unassembled WGS sequence"/>
</dbReference>
<feature type="chain" id="PRO_5047539326" evidence="1">
    <location>
        <begin position="28"/>
        <end position="138"/>
    </location>
</feature>
<reference evidence="4" key="1">
    <citation type="journal article" date="2019" name="Int. J. Syst. Evol. Microbiol.">
        <title>The Global Catalogue of Microorganisms (GCM) 10K type strain sequencing project: providing services to taxonomists for standard genome sequencing and annotation.</title>
        <authorList>
            <consortium name="The Broad Institute Genomics Platform"/>
            <consortium name="The Broad Institute Genome Sequencing Center for Infectious Disease"/>
            <person name="Wu L."/>
            <person name="Ma J."/>
        </authorList>
    </citation>
    <scope>NUCLEOTIDE SEQUENCE [LARGE SCALE GENOMIC DNA]</scope>
    <source>
        <strain evidence="4">CCM 8691</strain>
    </source>
</reference>
<dbReference type="EMBL" id="JBHSBW010000003">
    <property type="protein sequence ID" value="MFC4209712.1"/>
    <property type="molecule type" value="Genomic_DNA"/>
</dbReference>
<feature type="signal peptide" evidence="1">
    <location>
        <begin position="1"/>
        <end position="27"/>
    </location>
</feature>
<keyword evidence="1" id="KW-0732">Signal</keyword>
<name>A0ABV8P649_9SPHI</name>
<evidence type="ECO:0000313" key="3">
    <source>
        <dbReference type="EMBL" id="MFC4209712.1"/>
    </source>
</evidence>
<dbReference type="Gene3D" id="1.20.1270.180">
    <property type="match status" value="1"/>
</dbReference>
<evidence type="ECO:0000259" key="2">
    <source>
        <dbReference type="Pfam" id="PF07007"/>
    </source>
</evidence>